<name>A0A101M559_PICGL</name>
<protein>
    <submittedName>
        <fullName evidence="1">Uncharacterized protein</fullName>
    </submittedName>
</protein>
<evidence type="ECO:0000313" key="1">
    <source>
        <dbReference type="EMBL" id="KUM51286.1"/>
    </source>
</evidence>
<proteinExistence type="predicted"/>
<gene>
    <name evidence="1" type="ORF">ABT39_MTgene1133</name>
</gene>
<keyword evidence="1" id="KW-0496">Mitochondrion</keyword>
<dbReference type="AlphaFoldDB" id="A0A101M559"/>
<dbReference type="EMBL" id="LKAM01000001">
    <property type="protein sequence ID" value="KUM51286.1"/>
    <property type="molecule type" value="Genomic_DNA"/>
</dbReference>
<organism evidence="1">
    <name type="scientific">Picea glauca</name>
    <name type="common">White spruce</name>
    <name type="synonym">Pinus glauca</name>
    <dbReference type="NCBI Taxonomy" id="3330"/>
    <lineage>
        <taxon>Eukaryota</taxon>
        <taxon>Viridiplantae</taxon>
        <taxon>Streptophyta</taxon>
        <taxon>Embryophyta</taxon>
        <taxon>Tracheophyta</taxon>
        <taxon>Spermatophyta</taxon>
        <taxon>Pinopsida</taxon>
        <taxon>Pinidae</taxon>
        <taxon>Conifers I</taxon>
        <taxon>Pinales</taxon>
        <taxon>Pinaceae</taxon>
        <taxon>Picea</taxon>
    </lineage>
</organism>
<reference evidence="1" key="1">
    <citation type="journal article" date="2015" name="Genome Biol. Evol.">
        <title>Organellar Genomes of White Spruce (Picea glauca): Assembly and Annotation.</title>
        <authorList>
            <person name="Jackman S.D."/>
            <person name="Warren R.L."/>
            <person name="Gibb E.A."/>
            <person name="Vandervalk B.P."/>
            <person name="Mohamadi H."/>
            <person name="Chu J."/>
            <person name="Raymond A."/>
            <person name="Pleasance S."/>
            <person name="Coope R."/>
            <person name="Wildung M.R."/>
            <person name="Ritland C.E."/>
            <person name="Bousquet J."/>
            <person name="Jones S.J."/>
            <person name="Bohlmann J."/>
            <person name="Birol I."/>
        </authorList>
    </citation>
    <scope>NUCLEOTIDE SEQUENCE [LARGE SCALE GENOMIC DNA]</scope>
    <source>
        <tissue evidence="1">Flushing bud</tissue>
    </source>
</reference>
<geneLocation type="mitochondrion" evidence="1"/>
<accession>A0A101M559</accession>
<sequence length="80" mass="8529">MGPRSGSVYSNPGAVYSHSKDNVLFEDGMLVSNMHARVGMAVVPGIPTLHSNLNPAGGPDKARRVLCQVRRPRISGSPPY</sequence>
<comment type="caution">
    <text evidence="1">The sequence shown here is derived from an EMBL/GenBank/DDBJ whole genome shotgun (WGS) entry which is preliminary data.</text>
</comment>